<protein>
    <submittedName>
        <fullName evidence="1">Unnamed protein product</fullName>
    </submittedName>
</protein>
<proteinExistence type="predicted"/>
<gene>
    <name evidence="1" type="ORF">Pfra01_001067500</name>
</gene>
<evidence type="ECO:0000313" key="2">
    <source>
        <dbReference type="Proteomes" id="UP001165121"/>
    </source>
</evidence>
<organism evidence="1 2">
    <name type="scientific">Phytophthora fragariaefolia</name>
    <dbReference type="NCBI Taxonomy" id="1490495"/>
    <lineage>
        <taxon>Eukaryota</taxon>
        <taxon>Sar</taxon>
        <taxon>Stramenopiles</taxon>
        <taxon>Oomycota</taxon>
        <taxon>Peronosporomycetes</taxon>
        <taxon>Peronosporales</taxon>
        <taxon>Peronosporaceae</taxon>
        <taxon>Phytophthora</taxon>
    </lineage>
</organism>
<accession>A0A9W6XF29</accession>
<comment type="caution">
    <text evidence="1">The sequence shown here is derived from an EMBL/GenBank/DDBJ whole genome shotgun (WGS) entry which is preliminary data.</text>
</comment>
<dbReference type="AlphaFoldDB" id="A0A9W6XF29"/>
<evidence type="ECO:0000313" key="1">
    <source>
        <dbReference type="EMBL" id="GMF37770.1"/>
    </source>
</evidence>
<name>A0A9W6XF29_9STRA</name>
<sequence>MLKILKPCLSLNLHDSLASGTRWQQTLEIRYRSTAGPPPGIDDGTSAPQVVIVQHVAMFVEQTLEPPPYS</sequence>
<dbReference type="EMBL" id="BSXT01001037">
    <property type="protein sequence ID" value="GMF37770.1"/>
    <property type="molecule type" value="Genomic_DNA"/>
</dbReference>
<reference evidence="1" key="1">
    <citation type="submission" date="2023-04" db="EMBL/GenBank/DDBJ databases">
        <title>Phytophthora fragariaefolia NBRC 109709.</title>
        <authorList>
            <person name="Ichikawa N."/>
            <person name="Sato H."/>
            <person name="Tonouchi N."/>
        </authorList>
    </citation>
    <scope>NUCLEOTIDE SEQUENCE</scope>
    <source>
        <strain evidence="1">NBRC 109709</strain>
    </source>
</reference>
<dbReference type="Proteomes" id="UP001165121">
    <property type="component" value="Unassembled WGS sequence"/>
</dbReference>
<keyword evidence="2" id="KW-1185">Reference proteome</keyword>